<dbReference type="EMBL" id="CAJOBH010048489">
    <property type="protein sequence ID" value="CAF4367353.1"/>
    <property type="molecule type" value="Genomic_DNA"/>
</dbReference>
<dbReference type="Proteomes" id="UP000681967">
    <property type="component" value="Unassembled WGS sequence"/>
</dbReference>
<proteinExistence type="predicted"/>
<accession>A0A8S2V0K8</accession>
<name>A0A8S2V0K8_9BILA</name>
<sequence length="147" mass="17267">MMNNMKFVYPLSLEFERFILNRSNKDIKDTFHRVLSDEKSEIDLQLSPLSKCSGFYRLNVKVTDGSGTIFQSTNVIRLSENGIINYKEDKPVNLRTLYVKTEQTNQNVHNYNYEEQSSDELYEFYLSAPTQAEANRFHSKKQDFCLL</sequence>
<organism evidence="1 2">
    <name type="scientific">Rotaria magnacalcarata</name>
    <dbReference type="NCBI Taxonomy" id="392030"/>
    <lineage>
        <taxon>Eukaryota</taxon>
        <taxon>Metazoa</taxon>
        <taxon>Spiralia</taxon>
        <taxon>Gnathifera</taxon>
        <taxon>Rotifera</taxon>
        <taxon>Eurotatoria</taxon>
        <taxon>Bdelloidea</taxon>
        <taxon>Philodinida</taxon>
        <taxon>Philodinidae</taxon>
        <taxon>Rotaria</taxon>
    </lineage>
</organism>
<dbReference type="AlphaFoldDB" id="A0A8S2V0K8"/>
<protein>
    <submittedName>
        <fullName evidence="1">Uncharacterized protein</fullName>
    </submittedName>
</protein>
<evidence type="ECO:0000313" key="2">
    <source>
        <dbReference type="Proteomes" id="UP000681967"/>
    </source>
</evidence>
<evidence type="ECO:0000313" key="1">
    <source>
        <dbReference type="EMBL" id="CAF4367353.1"/>
    </source>
</evidence>
<reference evidence="1" key="1">
    <citation type="submission" date="2021-02" db="EMBL/GenBank/DDBJ databases">
        <authorList>
            <person name="Nowell W R."/>
        </authorList>
    </citation>
    <scope>NUCLEOTIDE SEQUENCE</scope>
</reference>
<comment type="caution">
    <text evidence="1">The sequence shown here is derived from an EMBL/GenBank/DDBJ whole genome shotgun (WGS) entry which is preliminary data.</text>
</comment>
<gene>
    <name evidence="1" type="ORF">BYL167_LOCUS30167</name>
</gene>